<reference evidence="2" key="2">
    <citation type="submission" date="2019-01" db="EMBL/GenBank/DDBJ databases">
        <authorList>
            <person name="Graves T."/>
            <person name="Eichler E.E."/>
            <person name="Wilson R.K."/>
        </authorList>
    </citation>
    <scope>NUCLEOTIDE SEQUENCE [LARGE SCALE GENOMIC DNA]</scope>
    <source>
        <strain evidence="2">17573</strain>
    </source>
</reference>
<dbReference type="PANTHER" id="PTHR12138:SF135">
    <property type="entry name" value="SAM DOMAIN-CONTAINING PROTEIN"/>
    <property type="match status" value="1"/>
</dbReference>
<dbReference type="Proteomes" id="UP000006718">
    <property type="component" value="Chromosome 4"/>
</dbReference>
<name>A0A5F8AG39_MACMU</name>
<organism evidence="2 3">
    <name type="scientific">Macaca mulatta</name>
    <name type="common">Rhesus macaque</name>
    <dbReference type="NCBI Taxonomy" id="9544"/>
    <lineage>
        <taxon>Eukaryota</taxon>
        <taxon>Metazoa</taxon>
        <taxon>Chordata</taxon>
        <taxon>Craniata</taxon>
        <taxon>Vertebrata</taxon>
        <taxon>Euteleostomi</taxon>
        <taxon>Mammalia</taxon>
        <taxon>Eutheria</taxon>
        <taxon>Euarchontoglires</taxon>
        <taxon>Primates</taxon>
        <taxon>Haplorrhini</taxon>
        <taxon>Catarrhini</taxon>
        <taxon>Cercopithecidae</taxon>
        <taxon>Cercopithecinae</taxon>
        <taxon>Macaca</taxon>
    </lineage>
</organism>
<evidence type="ECO:0008006" key="4">
    <source>
        <dbReference type="Google" id="ProtNLM"/>
    </source>
</evidence>
<sequence length="124" mass="14397">MRHHAWLIFVFLVEVGFHHVGQADLELLISSDPPDSASQSTGITGMSHHAWPCISSLEMSMMSIQVLCPFKNWGFFLLSCRSSLYILHINPFSDMTCCYFNPFCRFPFYLLLMFFDAHRFLSFM</sequence>
<dbReference type="AlphaFoldDB" id="A0A5F8AG39"/>
<proteinExistence type="predicted"/>
<reference evidence="2" key="3">
    <citation type="submission" date="2025-08" db="UniProtKB">
        <authorList>
            <consortium name="Ensembl"/>
        </authorList>
    </citation>
    <scope>IDENTIFICATION</scope>
    <source>
        <strain evidence="2">17573</strain>
    </source>
</reference>
<accession>A0A5F8AG39</accession>
<dbReference type="GeneTree" id="ENSGT01120000271815"/>
<evidence type="ECO:0000256" key="1">
    <source>
        <dbReference type="SAM" id="SignalP"/>
    </source>
</evidence>
<protein>
    <recommendedName>
        <fullName evidence="4">Secreted protein</fullName>
    </recommendedName>
</protein>
<dbReference type="VEuPathDB" id="HostDB:ENSMMUG00000058018"/>
<reference evidence="3" key="1">
    <citation type="journal article" date="2007" name="Science">
        <title>Evolutionary and biomedical insights from the rhesus macaque genome.</title>
        <authorList>
            <person name="Gibbs R.A."/>
            <person name="Rogers J."/>
            <person name="Katze M.G."/>
            <person name="Bumgarner R."/>
            <person name="Weinstock G.M."/>
            <person name="Mardis E.R."/>
            <person name="Remington K.A."/>
            <person name="Strausberg R.L."/>
            <person name="Venter J.C."/>
            <person name="Wilson R.K."/>
            <person name="Batzer M.A."/>
            <person name="Bustamante C.D."/>
            <person name="Eichler E.E."/>
            <person name="Hahn M.W."/>
            <person name="Hardison R.C."/>
            <person name="Makova K.D."/>
            <person name="Miller W."/>
            <person name="Milosavljevic A."/>
            <person name="Palermo R.E."/>
            <person name="Siepel A."/>
            <person name="Sikela J.M."/>
            <person name="Attaway T."/>
            <person name="Bell S."/>
            <person name="Bernard K.E."/>
            <person name="Buhay C.J."/>
            <person name="Chandrabose M.N."/>
            <person name="Dao M."/>
            <person name="Davis C."/>
            <person name="Delehaunty K.D."/>
            <person name="Ding Y."/>
            <person name="Dinh H.H."/>
            <person name="Dugan-Rocha S."/>
            <person name="Fulton L.A."/>
            <person name="Gabisi R.A."/>
            <person name="Garner T.T."/>
            <person name="Godfrey J."/>
            <person name="Hawes A.C."/>
            <person name="Hernandez J."/>
            <person name="Hines S."/>
            <person name="Holder M."/>
            <person name="Hume J."/>
            <person name="Jhangiani S.N."/>
            <person name="Joshi V."/>
            <person name="Khan Z.M."/>
            <person name="Kirkness E.F."/>
            <person name="Cree A."/>
            <person name="Fowler R.G."/>
            <person name="Lee S."/>
            <person name="Lewis L.R."/>
            <person name="Li Z."/>
            <person name="Liu Y.-S."/>
            <person name="Moore S.M."/>
            <person name="Muzny D."/>
            <person name="Nazareth L.V."/>
            <person name="Ngo D.N."/>
            <person name="Okwuonu G.O."/>
            <person name="Pai G."/>
            <person name="Parker D."/>
            <person name="Paul H.A."/>
            <person name="Pfannkoch C."/>
            <person name="Pohl C.S."/>
            <person name="Rogers Y.-H.C."/>
            <person name="Ruiz S.J."/>
            <person name="Sabo A."/>
            <person name="Santibanez J."/>
            <person name="Schneider B.W."/>
            <person name="Smith S.M."/>
            <person name="Sodergren E."/>
            <person name="Svatek A.F."/>
            <person name="Utterback T.R."/>
            <person name="Vattathil S."/>
            <person name="Warren W."/>
            <person name="White C.S."/>
            <person name="Chinwalla A.T."/>
            <person name="Feng Y."/>
            <person name="Halpern A.L."/>
            <person name="Hillier L.W."/>
            <person name="Huang X."/>
            <person name="Minx P."/>
            <person name="Nelson J.O."/>
            <person name="Pepin K.H."/>
            <person name="Qin X."/>
            <person name="Sutton G.G."/>
            <person name="Venter E."/>
            <person name="Walenz B.P."/>
            <person name="Wallis J.W."/>
            <person name="Worley K.C."/>
            <person name="Yang S.-P."/>
            <person name="Jones S.M."/>
            <person name="Marra M.A."/>
            <person name="Rocchi M."/>
            <person name="Schein J.E."/>
            <person name="Baertsch R."/>
            <person name="Clarke L."/>
            <person name="Csuros M."/>
            <person name="Glasscock J."/>
            <person name="Harris R.A."/>
            <person name="Havlak P."/>
            <person name="Jackson A.R."/>
            <person name="Jiang H."/>
            <person name="Liu Y."/>
            <person name="Messina D.N."/>
            <person name="Shen Y."/>
            <person name="Song H.X.-Z."/>
            <person name="Wylie T."/>
            <person name="Zhang L."/>
            <person name="Birney E."/>
            <person name="Han K."/>
            <person name="Konkel M.K."/>
            <person name="Lee J."/>
            <person name="Smit A.F.A."/>
            <person name="Ullmer B."/>
            <person name="Wang H."/>
            <person name="Xing J."/>
            <person name="Burhans R."/>
            <person name="Cheng Z."/>
            <person name="Karro J.E."/>
            <person name="Ma J."/>
            <person name="Raney B."/>
            <person name="She X."/>
            <person name="Cox M.J."/>
            <person name="Demuth J.P."/>
            <person name="Dumas L.J."/>
            <person name="Han S.-G."/>
            <person name="Hopkins J."/>
            <person name="Karimpour-Fard A."/>
            <person name="Kim Y.H."/>
            <person name="Pollack J.R."/>
            <person name="Vinar T."/>
            <person name="Addo-Quaye C."/>
            <person name="Degenhardt J."/>
            <person name="Denby A."/>
            <person name="Hubisz M.J."/>
            <person name="Indap A."/>
            <person name="Kosiol C."/>
            <person name="Lahn B.T."/>
            <person name="Lawson H.A."/>
            <person name="Marklein A."/>
            <person name="Nielsen R."/>
            <person name="Vallender E.J."/>
            <person name="Clark A.G."/>
            <person name="Ferguson B."/>
            <person name="Hernandez R.D."/>
            <person name="Hirani K."/>
            <person name="Kehrer-Sawatzki H."/>
            <person name="Kolb J."/>
            <person name="Patil S."/>
            <person name="Pu L.-L."/>
            <person name="Ren Y."/>
            <person name="Smith D.G."/>
            <person name="Wheeler D.A."/>
            <person name="Schenck I."/>
            <person name="Ball E.V."/>
            <person name="Chen R."/>
            <person name="Cooper D.N."/>
            <person name="Giardine B."/>
            <person name="Hsu F."/>
            <person name="Kent W.J."/>
            <person name="Lesk A."/>
            <person name="Nelson D.L."/>
            <person name="O'brien W.E."/>
            <person name="Pruefer K."/>
            <person name="Stenson P.D."/>
            <person name="Wallace J.C."/>
            <person name="Ke H."/>
            <person name="Liu X.-M."/>
            <person name="Wang P."/>
            <person name="Xiang A.P."/>
            <person name="Yang F."/>
            <person name="Barber G.P."/>
            <person name="Haussler D."/>
            <person name="Karolchik D."/>
            <person name="Kern A.D."/>
            <person name="Kuhn R.M."/>
            <person name="Smith K.E."/>
            <person name="Zwieg A.S."/>
        </authorList>
    </citation>
    <scope>NUCLEOTIDE SEQUENCE [LARGE SCALE GENOMIC DNA]</scope>
    <source>
        <strain evidence="3">17573</strain>
    </source>
</reference>
<dbReference type="Bgee" id="ENSMMUG00000058018">
    <property type="expression patterns" value="Expressed in spleen and 1 other cell type or tissue"/>
</dbReference>
<feature type="chain" id="PRO_5023810391" description="Secreted protein" evidence="1">
    <location>
        <begin position="24"/>
        <end position="124"/>
    </location>
</feature>
<dbReference type="PRINTS" id="PR02045">
    <property type="entry name" value="F138DOMAIN"/>
</dbReference>
<evidence type="ECO:0000313" key="3">
    <source>
        <dbReference type="Proteomes" id="UP000006718"/>
    </source>
</evidence>
<keyword evidence="1" id="KW-0732">Signal</keyword>
<keyword evidence="3" id="KW-1185">Reference proteome</keyword>
<dbReference type="PANTHER" id="PTHR12138">
    <property type="entry name" value="PRIMATE-EXPANDED PROTEIN FAMILY"/>
    <property type="match status" value="1"/>
</dbReference>
<dbReference type="Ensembl" id="ENSMMUT00000081865.1">
    <property type="protein sequence ID" value="ENSMMUP00000076365.1"/>
    <property type="gene ID" value="ENSMMUG00000058018.1"/>
</dbReference>
<reference evidence="2" key="4">
    <citation type="submission" date="2025-09" db="UniProtKB">
        <authorList>
            <consortium name="Ensembl"/>
        </authorList>
    </citation>
    <scope>IDENTIFICATION</scope>
    <source>
        <strain evidence="2">17573</strain>
    </source>
</reference>
<evidence type="ECO:0000313" key="2">
    <source>
        <dbReference type="Ensembl" id="ENSMMUP00000076365.1"/>
    </source>
</evidence>
<dbReference type="InParanoid" id="A0A5F8AG39"/>
<feature type="signal peptide" evidence="1">
    <location>
        <begin position="1"/>
        <end position="23"/>
    </location>
</feature>